<dbReference type="InterPro" id="IPR008969">
    <property type="entry name" value="CarboxyPept-like_regulatory"/>
</dbReference>
<keyword evidence="6" id="KW-1185">Reference proteome</keyword>
<feature type="signal peptide" evidence="3">
    <location>
        <begin position="1"/>
        <end position="20"/>
    </location>
</feature>
<dbReference type="EMBL" id="FRCL01000011">
    <property type="protein sequence ID" value="SHN04257.1"/>
    <property type="molecule type" value="Genomic_DNA"/>
</dbReference>
<dbReference type="Proteomes" id="UP000184092">
    <property type="component" value="Unassembled WGS sequence"/>
</dbReference>
<protein>
    <submittedName>
        <fullName evidence="5">TonB-dependent outer membrane receptor, SusC/RagA subfamily, signature region</fullName>
    </submittedName>
</protein>
<dbReference type="InterPro" id="IPR037066">
    <property type="entry name" value="Plug_dom_sf"/>
</dbReference>
<dbReference type="PANTHER" id="PTHR30069">
    <property type="entry name" value="TONB-DEPENDENT OUTER MEMBRANE RECEPTOR"/>
    <property type="match status" value="1"/>
</dbReference>
<dbReference type="Pfam" id="PF07715">
    <property type="entry name" value="Plug"/>
    <property type="match status" value="1"/>
</dbReference>
<evidence type="ECO:0000313" key="5">
    <source>
        <dbReference type="EMBL" id="SHN04257.1"/>
    </source>
</evidence>
<proteinExistence type="inferred from homology"/>
<dbReference type="STRING" id="178356.SAMN05216269_11177"/>
<dbReference type="OrthoDB" id="982809at2"/>
<dbReference type="GO" id="GO:0015344">
    <property type="term" value="F:siderophore uptake transmembrane transporter activity"/>
    <property type="evidence" value="ECO:0007669"/>
    <property type="project" value="TreeGrafter"/>
</dbReference>
<evidence type="ECO:0000256" key="3">
    <source>
        <dbReference type="SAM" id="SignalP"/>
    </source>
</evidence>
<name>A0A1M7NLP6_9FLAO</name>
<feature type="chain" id="PRO_5012658374" evidence="3">
    <location>
        <begin position="21"/>
        <end position="224"/>
    </location>
</feature>
<dbReference type="GO" id="GO:0009279">
    <property type="term" value="C:cell outer membrane"/>
    <property type="evidence" value="ECO:0007669"/>
    <property type="project" value="UniProtKB-SubCell"/>
</dbReference>
<keyword evidence="2" id="KW-0472">Membrane</keyword>
<dbReference type="RefSeq" id="WP_073210164.1">
    <property type="nucleotide sequence ID" value="NZ_FRCL01000011.1"/>
</dbReference>
<keyword evidence="2" id="KW-0813">Transport</keyword>
<dbReference type="PANTHER" id="PTHR30069:SF29">
    <property type="entry name" value="HEMOGLOBIN AND HEMOGLOBIN-HAPTOGLOBIN-BINDING PROTEIN 1-RELATED"/>
    <property type="match status" value="1"/>
</dbReference>
<evidence type="ECO:0000256" key="1">
    <source>
        <dbReference type="ARBA" id="ARBA00022729"/>
    </source>
</evidence>
<evidence type="ECO:0000313" key="6">
    <source>
        <dbReference type="Proteomes" id="UP000184092"/>
    </source>
</evidence>
<evidence type="ECO:0000256" key="2">
    <source>
        <dbReference type="PROSITE-ProRule" id="PRU01360"/>
    </source>
</evidence>
<dbReference type="AlphaFoldDB" id="A0A1M7NLP6"/>
<feature type="domain" description="TonB-dependent receptor plug" evidence="4">
    <location>
        <begin position="127"/>
        <end position="218"/>
    </location>
</feature>
<gene>
    <name evidence="5" type="ORF">SAMN05216269_11177</name>
</gene>
<reference evidence="6" key="1">
    <citation type="submission" date="2016-11" db="EMBL/GenBank/DDBJ databases">
        <authorList>
            <person name="Varghese N."/>
            <person name="Submissions S."/>
        </authorList>
    </citation>
    <scope>NUCLEOTIDE SEQUENCE [LARGE SCALE GENOMIC DNA]</scope>
    <source>
        <strain evidence="6">CGMCC 1.2749</strain>
    </source>
</reference>
<keyword evidence="2" id="KW-1134">Transmembrane beta strand</keyword>
<sequence length="224" mass="24687">MKISKLLLFVLLLNIGFANAQKKLTGKVVNNKNQPIAKAKIYLDSIDSNVETDKNGYFEVQLPVKVASINIYSYEYGLLSSKFNDESIMNFVFLDSEKSTNKRIKKGEKIKIGYSEENKKYQVLNSKSIGAADDKNSGIYNNIFDLIRGRLPGVTVSRDNKITIRGVSSIRNISDPLFVVDGMIVSSIDYISPNIVKSISVLKGAEASVYGSQGSSGVIVIKTK</sequence>
<comment type="similarity">
    <text evidence="2">Belongs to the TonB-dependent receptor family.</text>
</comment>
<evidence type="ECO:0000259" key="4">
    <source>
        <dbReference type="Pfam" id="PF07715"/>
    </source>
</evidence>
<dbReference type="Gene3D" id="2.60.40.1120">
    <property type="entry name" value="Carboxypeptidase-like, regulatory domain"/>
    <property type="match status" value="1"/>
</dbReference>
<keyword evidence="2" id="KW-0998">Cell outer membrane</keyword>
<dbReference type="Gene3D" id="2.170.130.10">
    <property type="entry name" value="TonB-dependent receptor, plug domain"/>
    <property type="match status" value="1"/>
</dbReference>
<dbReference type="InterPro" id="IPR012910">
    <property type="entry name" value="Plug_dom"/>
</dbReference>
<dbReference type="SUPFAM" id="SSF49464">
    <property type="entry name" value="Carboxypeptidase regulatory domain-like"/>
    <property type="match status" value="1"/>
</dbReference>
<dbReference type="PROSITE" id="PS52016">
    <property type="entry name" value="TONB_DEPENDENT_REC_3"/>
    <property type="match status" value="1"/>
</dbReference>
<dbReference type="SUPFAM" id="SSF56935">
    <property type="entry name" value="Porins"/>
    <property type="match status" value="1"/>
</dbReference>
<comment type="subcellular location">
    <subcellularLocation>
        <location evidence="2">Cell outer membrane</location>
        <topology evidence="2">Multi-pass membrane protein</topology>
    </subcellularLocation>
</comment>
<keyword evidence="2" id="KW-0812">Transmembrane</keyword>
<accession>A0A1M7NLP6</accession>
<organism evidence="5 6">
    <name type="scientific">Flavobacterium xinjiangense</name>
    <dbReference type="NCBI Taxonomy" id="178356"/>
    <lineage>
        <taxon>Bacteria</taxon>
        <taxon>Pseudomonadati</taxon>
        <taxon>Bacteroidota</taxon>
        <taxon>Flavobacteriia</taxon>
        <taxon>Flavobacteriales</taxon>
        <taxon>Flavobacteriaceae</taxon>
        <taxon>Flavobacterium</taxon>
    </lineage>
</organism>
<dbReference type="GO" id="GO:0044718">
    <property type="term" value="P:siderophore transmembrane transport"/>
    <property type="evidence" value="ECO:0007669"/>
    <property type="project" value="TreeGrafter"/>
</dbReference>
<keyword evidence="5" id="KW-0675">Receptor</keyword>
<dbReference type="InterPro" id="IPR039426">
    <property type="entry name" value="TonB-dep_rcpt-like"/>
</dbReference>
<keyword evidence="1 3" id="KW-0732">Signal</keyword>